<dbReference type="InterPro" id="IPR006379">
    <property type="entry name" value="HAD-SF_hydro_IIB"/>
</dbReference>
<organism evidence="1 2">
    <name type="scientific">Saxibacter everestensis</name>
    <dbReference type="NCBI Taxonomy" id="2909229"/>
    <lineage>
        <taxon>Bacteria</taxon>
        <taxon>Bacillati</taxon>
        <taxon>Actinomycetota</taxon>
        <taxon>Actinomycetes</taxon>
        <taxon>Micrococcales</taxon>
        <taxon>Brevibacteriaceae</taxon>
        <taxon>Saxibacter</taxon>
    </lineage>
</organism>
<keyword evidence="2" id="KW-1185">Reference proteome</keyword>
<dbReference type="SUPFAM" id="SSF56784">
    <property type="entry name" value="HAD-like"/>
    <property type="match status" value="1"/>
</dbReference>
<accession>A0ABY8QQF9</accession>
<dbReference type="Gene3D" id="3.40.50.1000">
    <property type="entry name" value="HAD superfamily/HAD-like"/>
    <property type="match status" value="1"/>
</dbReference>
<dbReference type="PANTHER" id="PTHR10000:SF8">
    <property type="entry name" value="HAD SUPERFAMILY HYDROLASE-LIKE, TYPE 3"/>
    <property type="match status" value="1"/>
</dbReference>
<gene>
    <name evidence="1" type="ORF">LWF01_14140</name>
</gene>
<protein>
    <submittedName>
        <fullName evidence="1">HAD-IIB family hydrolase</fullName>
    </submittedName>
</protein>
<dbReference type="NCBIfam" id="TIGR01484">
    <property type="entry name" value="HAD-SF-IIB"/>
    <property type="match status" value="1"/>
</dbReference>
<dbReference type="GO" id="GO:0016787">
    <property type="term" value="F:hydrolase activity"/>
    <property type="evidence" value="ECO:0007669"/>
    <property type="project" value="UniProtKB-KW"/>
</dbReference>
<dbReference type="Pfam" id="PF08282">
    <property type="entry name" value="Hydrolase_3"/>
    <property type="match status" value="1"/>
</dbReference>
<dbReference type="SFLD" id="SFLDG01140">
    <property type="entry name" value="C2.B:_Phosphomannomutase_and_P"/>
    <property type="match status" value="1"/>
</dbReference>
<sequence length="278" mass="29980">MSSCEVLNPRANNDSPRHLIALDVDGTIVNYDDELSDPVRNAIRDADEAGHHIVIATGRGVTGALPVADRLGLMSGYVVCANGSVIVRLDPELDLGWTVHKVITFDPAPALKSLHRVAGTAAFMVEDSDLERWVSAPFPENELTGSLHEVPFDELLTKEATRIVMRDPSRTAEEFDAVVRESGLQGVGYSVGWSAWLDISPEGVSKASALEDVRQWLGIEQEHTFAAGDGTNDIEMLQWSRRAVAMGNAAEQLKAVASEITGTVDEDGLVTALRPLIG</sequence>
<dbReference type="SFLD" id="SFLDS00003">
    <property type="entry name" value="Haloacid_Dehalogenase"/>
    <property type="match status" value="1"/>
</dbReference>
<name>A0ABY8QQF9_9MICO</name>
<dbReference type="Proteomes" id="UP001209083">
    <property type="component" value="Chromosome"/>
</dbReference>
<dbReference type="PROSITE" id="PS01228">
    <property type="entry name" value="COF_1"/>
    <property type="match status" value="1"/>
</dbReference>
<dbReference type="PANTHER" id="PTHR10000">
    <property type="entry name" value="PHOSPHOSERINE PHOSPHATASE"/>
    <property type="match status" value="1"/>
</dbReference>
<proteinExistence type="predicted"/>
<evidence type="ECO:0000313" key="1">
    <source>
        <dbReference type="EMBL" id="WGW11220.1"/>
    </source>
</evidence>
<dbReference type="InterPro" id="IPR036412">
    <property type="entry name" value="HAD-like_sf"/>
</dbReference>
<reference evidence="1 2" key="1">
    <citation type="submission" date="2023-05" db="EMBL/GenBank/DDBJ databases">
        <title>Lithophilousrod everest ZFBP1038 complete genpme.</title>
        <authorList>
            <person name="Tian M."/>
        </authorList>
    </citation>
    <scope>NUCLEOTIDE SEQUENCE [LARGE SCALE GENOMIC DNA]</scope>
    <source>
        <strain evidence="1 2">ZFBP1038</strain>
    </source>
</reference>
<dbReference type="EMBL" id="CP090958">
    <property type="protein sequence ID" value="WGW11220.1"/>
    <property type="molecule type" value="Genomic_DNA"/>
</dbReference>
<evidence type="ECO:0000313" key="2">
    <source>
        <dbReference type="Proteomes" id="UP001209083"/>
    </source>
</evidence>
<dbReference type="Gene3D" id="3.30.1240.10">
    <property type="match status" value="1"/>
</dbReference>
<dbReference type="InterPro" id="IPR023214">
    <property type="entry name" value="HAD_sf"/>
</dbReference>
<dbReference type="RefSeq" id="WP_349638005.1">
    <property type="nucleotide sequence ID" value="NZ_CP090958.1"/>
</dbReference>
<keyword evidence="1" id="KW-0378">Hydrolase</keyword>